<comment type="caution">
    <text evidence="12">The sequence shown here is derived from an EMBL/GenBank/DDBJ whole genome shotgun (WGS) entry which is preliminary data.</text>
</comment>
<dbReference type="RefSeq" id="WP_337309429.1">
    <property type="nucleotide sequence ID" value="NZ_JAEKNS010000037.1"/>
</dbReference>
<dbReference type="Gene3D" id="3.50.50.60">
    <property type="entry name" value="FAD/NAD(P)-binding domain"/>
    <property type="match status" value="1"/>
</dbReference>
<keyword evidence="5" id="KW-0288">FMN</keyword>
<dbReference type="Pfam" id="PF07992">
    <property type="entry name" value="Pyr_redox_2"/>
    <property type="match status" value="1"/>
</dbReference>
<dbReference type="Gene3D" id="3.20.20.70">
    <property type="entry name" value="Aldolase class I"/>
    <property type="match status" value="1"/>
</dbReference>
<evidence type="ECO:0000256" key="9">
    <source>
        <dbReference type="ARBA" id="ARBA00023014"/>
    </source>
</evidence>
<evidence type="ECO:0000256" key="2">
    <source>
        <dbReference type="ARBA" id="ARBA00001966"/>
    </source>
</evidence>
<evidence type="ECO:0000259" key="10">
    <source>
        <dbReference type="Pfam" id="PF00724"/>
    </source>
</evidence>
<protein>
    <submittedName>
        <fullName evidence="12">FAD-dependent oxidoreductase</fullName>
    </submittedName>
</protein>
<dbReference type="PRINTS" id="PR00469">
    <property type="entry name" value="PNDRDTASEII"/>
</dbReference>
<dbReference type="InterPro" id="IPR013785">
    <property type="entry name" value="Aldolase_TIM"/>
</dbReference>
<organism evidence="12 13">
    <name type="scientific">Candidatus Aeolococcus gillhamiae</name>
    <dbReference type="NCBI Taxonomy" id="3127015"/>
    <lineage>
        <taxon>Bacteria</taxon>
        <taxon>Bacillati</taxon>
        <taxon>Candidatus Dormiibacterota</taxon>
        <taxon>Candidatus Dormibacteria</taxon>
        <taxon>Candidatus Aeolococcales</taxon>
        <taxon>Candidatus Aeolococcaceae</taxon>
        <taxon>Candidatus Aeolococcus</taxon>
    </lineage>
</organism>
<feature type="domain" description="NADH:flavin oxidoreductase/NADH oxidase N-terminal" evidence="10">
    <location>
        <begin position="8"/>
        <end position="335"/>
    </location>
</feature>
<feature type="domain" description="FAD/NAD(P)-binding" evidence="11">
    <location>
        <begin position="381"/>
        <end position="610"/>
    </location>
</feature>
<reference evidence="12 13" key="1">
    <citation type="submission" date="2020-10" db="EMBL/GenBank/DDBJ databases">
        <title>Ca. Dormibacterota MAGs.</title>
        <authorList>
            <person name="Montgomery K."/>
        </authorList>
    </citation>
    <scope>NUCLEOTIDE SEQUENCE [LARGE SCALE GENOMIC DNA]</scope>
    <source>
        <strain evidence="12">SC8812_S17_18</strain>
    </source>
</reference>
<dbReference type="PANTHER" id="PTHR42917">
    <property type="entry name" value="2,4-DIENOYL-COA REDUCTASE"/>
    <property type="match status" value="1"/>
</dbReference>
<name>A0A934K0D3_9BACT</name>
<evidence type="ECO:0000256" key="7">
    <source>
        <dbReference type="ARBA" id="ARBA00023002"/>
    </source>
</evidence>
<comment type="cofactor">
    <cofactor evidence="2">
        <name>[4Fe-4S] cluster</name>
        <dbReference type="ChEBI" id="CHEBI:49883"/>
    </cofactor>
</comment>
<evidence type="ECO:0000256" key="6">
    <source>
        <dbReference type="ARBA" id="ARBA00022723"/>
    </source>
</evidence>
<dbReference type="InterPro" id="IPR036188">
    <property type="entry name" value="FAD/NAD-bd_sf"/>
</dbReference>
<keyword evidence="4" id="KW-0285">Flavoprotein</keyword>
<evidence type="ECO:0000313" key="12">
    <source>
        <dbReference type="EMBL" id="MBJ7593806.1"/>
    </source>
</evidence>
<comment type="similarity">
    <text evidence="3">In the N-terminal section; belongs to the NADH:flavin oxidoreductase/NADH oxidase family.</text>
</comment>
<dbReference type="Gene3D" id="3.40.50.720">
    <property type="entry name" value="NAD(P)-binding Rossmann-like Domain"/>
    <property type="match status" value="1"/>
</dbReference>
<dbReference type="PANTHER" id="PTHR42917:SF2">
    <property type="entry name" value="2,4-DIENOYL-COA REDUCTASE [(2E)-ENOYL-COA-PRODUCING]"/>
    <property type="match status" value="1"/>
</dbReference>
<evidence type="ECO:0000256" key="1">
    <source>
        <dbReference type="ARBA" id="ARBA00001917"/>
    </source>
</evidence>
<keyword evidence="6" id="KW-0479">Metal-binding</keyword>
<proteinExistence type="inferred from homology"/>
<dbReference type="InterPro" id="IPR001155">
    <property type="entry name" value="OxRdtase_FMN_N"/>
</dbReference>
<evidence type="ECO:0000256" key="3">
    <source>
        <dbReference type="ARBA" id="ARBA00011048"/>
    </source>
</evidence>
<evidence type="ECO:0000256" key="8">
    <source>
        <dbReference type="ARBA" id="ARBA00023004"/>
    </source>
</evidence>
<dbReference type="Proteomes" id="UP000606991">
    <property type="component" value="Unassembled WGS sequence"/>
</dbReference>
<accession>A0A934K0D3</accession>
<dbReference type="GO" id="GO:0051536">
    <property type="term" value="F:iron-sulfur cluster binding"/>
    <property type="evidence" value="ECO:0007669"/>
    <property type="project" value="UniProtKB-KW"/>
</dbReference>
<dbReference type="PRINTS" id="PR00368">
    <property type="entry name" value="FADPNR"/>
</dbReference>
<evidence type="ECO:0000256" key="5">
    <source>
        <dbReference type="ARBA" id="ARBA00022643"/>
    </source>
</evidence>
<keyword evidence="9" id="KW-0411">Iron-sulfur</keyword>
<gene>
    <name evidence="12" type="ORF">JF886_02920</name>
</gene>
<dbReference type="InterPro" id="IPR023753">
    <property type="entry name" value="FAD/NAD-binding_dom"/>
</dbReference>
<evidence type="ECO:0000259" key="11">
    <source>
        <dbReference type="Pfam" id="PF07992"/>
    </source>
</evidence>
<dbReference type="Pfam" id="PF00724">
    <property type="entry name" value="Oxidored_FMN"/>
    <property type="match status" value="1"/>
</dbReference>
<keyword evidence="7" id="KW-0560">Oxidoreductase</keyword>
<dbReference type="GO" id="GO:0046872">
    <property type="term" value="F:metal ion binding"/>
    <property type="evidence" value="ECO:0007669"/>
    <property type="project" value="UniProtKB-KW"/>
</dbReference>
<dbReference type="EMBL" id="JAEKNS010000037">
    <property type="protein sequence ID" value="MBJ7593806.1"/>
    <property type="molecule type" value="Genomic_DNA"/>
</dbReference>
<sequence>MNHRYSYLFEPLIIRTHRIPNRIVMCAMNDNLAFPDGYPTEQQIDYYTARAAGGVGLMITGNAYIDEQASKISANQLGCQDDRLVSALARLVESVHAHGTVLIIQLAHAGPQTLPETIGFRQMVAPSAGEHASTARALSLVEIGAIVESFVAAARRAESAGFDGVELHCGHGYLLSSFLSPQVNLRTDQYGGSLENRARIIREIIERARAVVGSAFIIGAKFNSSDLVAGGFTVEDSLAFAQMLATVGVDYLGVSRGIAESSDHMIAPLYYERHQNVSAARAIRDAVSIPVIAMGAILDPGDADAIIERGDADLVAIGRGLIADPDWPTKAKRGAVDDIRPCIRCNECVALVDENRELRCAVNPHVGHDGKPLMPTREPLSVLVLGGGPAGCEAARTAALRGHRVTLLERHRLGGASVPEANPPFKRELNRLPVWYERQLEKAGVKVVLNIEASLEAIRERDPDVIVYAIGADPLLPQVGGVDTNSVVQATELLESPPPRGLDIAVVGAGFVGCETALHLAQNDNRVALVTRRGRDQVASDLNYTMKLALLREMGRADVTIVDHAIVQSIGPGKVSVLRADGSNGTSREEGLVADLVVLARGFAPQRLLADTLIDAGYDVRVIGEANRTGLIFHAVQQGFAVGSTI</sequence>
<dbReference type="GO" id="GO:0016491">
    <property type="term" value="F:oxidoreductase activity"/>
    <property type="evidence" value="ECO:0007669"/>
    <property type="project" value="UniProtKB-KW"/>
</dbReference>
<dbReference type="CDD" id="cd02803">
    <property type="entry name" value="OYE_like_FMN_family"/>
    <property type="match status" value="1"/>
</dbReference>
<dbReference type="AlphaFoldDB" id="A0A934K0D3"/>
<keyword evidence="8" id="KW-0408">Iron</keyword>
<dbReference type="SUPFAM" id="SSF51395">
    <property type="entry name" value="FMN-linked oxidoreductases"/>
    <property type="match status" value="1"/>
</dbReference>
<dbReference type="GO" id="GO:0010181">
    <property type="term" value="F:FMN binding"/>
    <property type="evidence" value="ECO:0007669"/>
    <property type="project" value="InterPro"/>
</dbReference>
<comment type="cofactor">
    <cofactor evidence="1">
        <name>FMN</name>
        <dbReference type="ChEBI" id="CHEBI:58210"/>
    </cofactor>
</comment>
<evidence type="ECO:0000256" key="4">
    <source>
        <dbReference type="ARBA" id="ARBA00022630"/>
    </source>
</evidence>
<dbReference type="SUPFAM" id="SSF51905">
    <property type="entry name" value="FAD/NAD(P)-binding domain"/>
    <property type="match status" value="1"/>
</dbReference>
<evidence type="ECO:0000313" key="13">
    <source>
        <dbReference type="Proteomes" id="UP000606991"/>
    </source>
</evidence>
<dbReference type="InterPro" id="IPR051793">
    <property type="entry name" value="NADH:flavin_oxidoreductase"/>
</dbReference>